<dbReference type="EMBL" id="JARKHS020030281">
    <property type="protein sequence ID" value="KAK8762265.1"/>
    <property type="molecule type" value="Genomic_DNA"/>
</dbReference>
<gene>
    <name evidence="2" type="ORF">V5799_026467</name>
</gene>
<organism evidence="2 3">
    <name type="scientific">Amblyomma americanum</name>
    <name type="common">Lone star tick</name>
    <dbReference type="NCBI Taxonomy" id="6943"/>
    <lineage>
        <taxon>Eukaryota</taxon>
        <taxon>Metazoa</taxon>
        <taxon>Ecdysozoa</taxon>
        <taxon>Arthropoda</taxon>
        <taxon>Chelicerata</taxon>
        <taxon>Arachnida</taxon>
        <taxon>Acari</taxon>
        <taxon>Parasitiformes</taxon>
        <taxon>Ixodida</taxon>
        <taxon>Ixodoidea</taxon>
        <taxon>Ixodidae</taxon>
        <taxon>Amblyomminae</taxon>
        <taxon>Amblyomma</taxon>
    </lineage>
</organism>
<dbReference type="Proteomes" id="UP001321473">
    <property type="component" value="Unassembled WGS sequence"/>
</dbReference>
<comment type="caution">
    <text evidence="2">The sequence shown here is derived from an EMBL/GenBank/DDBJ whole genome shotgun (WGS) entry which is preliminary data.</text>
</comment>
<protein>
    <submittedName>
        <fullName evidence="2">Uncharacterized protein</fullName>
    </submittedName>
</protein>
<keyword evidence="1" id="KW-0472">Membrane</keyword>
<evidence type="ECO:0000313" key="3">
    <source>
        <dbReference type="Proteomes" id="UP001321473"/>
    </source>
</evidence>
<evidence type="ECO:0000256" key="1">
    <source>
        <dbReference type="SAM" id="Phobius"/>
    </source>
</evidence>
<feature type="transmembrane region" description="Helical" evidence="1">
    <location>
        <begin position="127"/>
        <end position="152"/>
    </location>
</feature>
<evidence type="ECO:0000313" key="2">
    <source>
        <dbReference type="EMBL" id="KAK8762265.1"/>
    </source>
</evidence>
<sequence>MEMSNWGDYSNKLGFIHGVRVFSATWVVLGRSHMLRDLHASCEYQGSSRVLARNLKGRKRGGGARIQAALLGFVYLIPAIVDGPPLHDYWPLLMKPCDKNWWKTFTMSQNYMDDYKDLAQAYLSQAIMSYVVGSIVYIFIECPVACLDNALLTKIIPKKSIMSDNSKIKDENQELKAIQVSSGDATGKTWDVALPMHECMNGFPDVTKNAINGHNLNGYVNSACESEFSEKDTAPGATVITVNF</sequence>
<accession>A0AAQ4DIH5</accession>
<name>A0AAQ4DIH5_AMBAM</name>
<proteinExistence type="predicted"/>
<keyword evidence="1" id="KW-0812">Transmembrane</keyword>
<reference evidence="2 3" key="1">
    <citation type="journal article" date="2023" name="Arcadia Sci">
        <title>De novo assembly of a long-read Amblyomma americanum tick genome.</title>
        <authorList>
            <person name="Chou S."/>
            <person name="Poskanzer K.E."/>
            <person name="Rollins M."/>
            <person name="Thuy-Boun P.S."/>
        </authorList>
    </citation>
    <scope>NUCLEOTIDE SEQUENCE [LARGE SCALE GENOMIC DNA]</scope>
    <source>
        <strain evidence="2">F_SG_1</strain>
        <tissue evidence="2">Salivary glands</tissue>
    </source>
</reference>
<dbReference type="AlphaFoldDB" id="A0AAQ4DIH5"/>
<keyword evidence="1" id="KW-1133">Transmembrane helix</keyword>
<feature type="transmembrane region" description="Helical" evidence="1">
    <location>
        <begin position="12"/>
        <end position="29"/>
    </location>
</feature>
<keyword evidence="3" id="KW-1185">Reference proteome</keyword>
<feature type="transmembrane region" description="Helical" evidence="1">
    <location>
        <begin position="63"/>
        <end position="81"/>
    </location>
</feature>